<evidence type="ECO:0000313" key="2">
    <source>
        <dbReference type="EMBL" id="CAA40768.1"/>
    </source>
</evidence>
<reference evidence="2" key="1">
    <citation type="journal article" date="1991" name="Curr. Genet.">
        <title>Nucleotide sequence of the COX1 gene in Kluyveromyces lactis mitochondrial DNA: evidence for recent horizontal transfer of a group II intron.</title>
        <authorList>
            <person name="Hardy C.M."/>
            <person name="Clark-Walker G.D."/>
        </authorList>
    </citation>
    <scope>NUCLEOTIDE SEQUENCE</scope>
    <source>
        <strain evidence="2">K8</strain>
    </source>
</reference>
<name>Q34834_KLULC</name>
<dbReference type="SUPFAM" id="SSF55608">
    <property type="entry name" value="Homing endonucleases"/>
    <property type="match status" value="1"/>
</dbReference>
<protein>
    <submittedName>
        <fullName evidence="2">Intron orf</fullName>
    </submittedName>
</protein>
<feature type="domain" description="Homing endonuclease LAGLIDADG" evidence="1">
    <location>
        <begin position="104"/>
        <end position="288"/>
    </location>
</feature>
<keyword evidence="2" id="KW-0496">Mitochondrion</keyword>
<geneLocation type="mitochondrion" evidence="2"/>
<sequence length="319" mass="37564">MNSFSKSIKLIKKYMKYMYINNNHNNNNNNNNPRGQSPVIGNMTAGMNKIYNNNSYNSYNNNNNYYNKKLTIYGTNLYSNLMNKEYNNTMMIKYMIKIPNNIMYMINGILLTDGWIEYSSKNTLINSRLKFKQTLKQVEYVLYVYNKLNHYCVSPPKLIKTPRGSSPGNPRGGVRGERLKGKIYYGVEMTTMALPCFTKLRHQFYNGRVKIMPNDLYDLLNYESLAHIIMGDGSFNKGGGITLNLQSYTIKELIYFINILKIKFNLDCTLHKHKSYYVIYIKVKSIKLLYPNIKNYIIPSMKYKFEYKLLQKYDKYNNK</sequence>
<dbReference type="Pfam" id="PF03161">
    <property type="entry name" value="LAGLIDADG_2"/>
    <property type="match status" value="1"/>
</dbReference>
<dbReference type="InterPro" id="IPR004860">
    <property type="entry name" value="LAGLIDADG_dom"/>
</dbReference>
<dbReference type="AlphaFoldDB" id="Q34834"/>
<proteinExistence type="predicted"/>
<dbReference type="Gene3D" id="3.10.28.10">
    <property type="entry name" value="Homing endonucleases"/>
    <property type="match status" value="2"/>
</dbReference>
<dbReference type="InterPro" id="IPR027434">
    <property type="entry name" value="Homing_endonucl"/>
</dbReference>
<dbReference type="EMBL" id="X57546">
    <property type="protein sequence ID" value="CAA40768.1"/>
    <property type="molecule type" value="Genomic_DNA"/>
</dbReference>
<organism evidence="2">
    <name type="scientific">Kluyveromyces lactis</name>
    <name type="common">Yeast</name>
    <name type="synonym">Candida sphaerica</name>
    <dbReference type="NCBI Taxonomy" id="28985"/>
    <lineage>
        <taxon>Eukaryota</taxon>
        <taxon>Fungi</taxon>
        <taxon>Dikarya</taxon>
        <taxon>Ascomycota</taxon>
        <taxon>Saccharomycotina</taxon>
        <taxon>Saccharomycetes</taxon>
        <taxon>Saccharomycetales</taxon>
        <taxon>Saccharomycetaceae</taxon>
        <taxon>Kluyveromyces</taxon>
    </lineage>
</organism>
<accession>Q34834</accession>
<dbReference type="GO" id="GO:0004519">
    <property type="term" value="F:endonuclease activity"/>
    <property type="evidence" value="ECO:0007669"/>
    <property type="project" value="InterPro"/>
</dbReference>
<evidence type="ECO:0000259" key="1">
    <source>
        <dbReference type="Pfam" id="PF03161"/>
    </source>
</evidence>